<evidence type="ECO:0000256" key="9">
    <source>
        <dbReference type="ARBA" id="ARBA00022898"/>
    </source>
</evidence>
<dbReference type="STRING" id="1798480.A2851_03000"/>
<organism evidence="15 16">
    <name type="scientific">Candidatus Kaiserbacteria bacterium RIFCSPHIGHO2_01_FULL_53_29</name>
    <dbReference type="NCBI Taxonomy" id="1798480"/>
    <lineage>
        <taxon>Bacteria</taxon>
        <taxon>Candidatus Kaiseribacteriota</taxon>
    </lineage>
</organism>
<dbReference type="PANTHER" id="PTHR42743">
    <property type="entry name" value="AMINO-ACID AMINOTRANSFERASE"/>
    <property type="match status" value="1"/>
</dbReference>
<dbReference type="CDD" id="cd01557">
    <property type="entry name" value="BCAT_beta_family"/>
    <property type="match status" value="1"/>
</dbReference>
<evidence type="ECO:0000256" key="3">
    <source>
        <dbReference type="ARBA" id="ARBA00004931"/>
    </source>
</evidence>
<evidence type="ECO:0000256" key="6">
    <source>
        <dbReference type="ARBA" id="ARBA00022576"/>
    </source>
</evidence>
<evidence type="ECO:0000256" key="13">
    <source>
        <dbReference type="ARBA" id="ARBA00049229"/>
    </source>
</evidence>
<dbReference type="NCBIfam" id="NF005146">
    <property type="entry name" value="PRK06606.1"/>
    <property type="match status" value="1"/>
</dbReference>
<keyword evidence="7 14" id="KW-0028">Amino-acid biosynthesis</keyword>
<dbReference type="InterPro" id="IPR050571">
    <property type="entry name" value="Class-IV_PLP-Dep_Aminotrnsfr"/>
</dbReference>
<keyword evidence="10 14" id="KW-0100">Branched-chain amino acid biosynthesis</keyword>
<gene>
    <name evidence="14" type="primary">ilvE</name>
    <name evidence="15" type="ORF">A2851_03000</name>
</gene>
<comment type="pathway">
    <text evidence="2 14">Amino-acid biosynthesis; L-isoleucine biosynthesis; L-isoleucine from 2-oxobutanoate: step 4/4.</text>
</comment>
<accession>A0A1F6CV24</accession>
<keyword evidence="9 14" id="KW-0663">Pyridoxal phosphate</keyword>
<comment type="pathway">
    <text evidence="3 14">Amino-acid biosynthesis; L-valine biosynthesis; L-valine from pyruvate: step 4/4.</text>
</comment>
<comment type="catalytic activity">
    <reaction evidence="12 14">
        <text>L-isoleucine + 2-oxoglutarate = (S)-3-methyl-2-oxopentanoate + L-glutamate</text>
        <dbReference type="Rhea" id="RHEA:24801"/>
        <dbReference type="ChEBI" id="CHEBI:16810"/>
        <dbReference type="ChEBI" id="CHEBI:29985"/>
        <dbReference type="ChEBI" id="CHEBI:35146"/>
        <dbReference type="ChEBI" id="CHEBI:58045"/>
        <dbReference type="EC" id="2.6.1.42"/>
    </reaction>
</comment>
<dbReference type="PANTHER" id="PTHR42743:SF11">
    <property type="entry name" value="AMINODEOXYCHORISMATE LYASE"/>
    <property type="match status" value="1"/>
</dbReference>
<keyword evidence="6 14" id="KW-0032">Aminotransferase</keyword>
<dbReference type="GO" id="GO:0009097">
    <property type="term" value="P:isoleucine biosynthetic process"/>
    <property type="evidence" value="ECO:0007669"/>
    <property type="project" value="UniProtKB-UniPathway"/>
</dbReference>
<evidence type="ECO:0000313" key="16">
    <source>
        <dbReference type="Proteomes" id="UP000176863"/>
    </source>
</evidence>
<comment type="catalytic activity">
    <reaction evidence="13 14">
        <text>L-leucine + 2-oxoglutarate = 4-methyl-2-oxopentanoate + L-glutamate</text>
        <dbReference type="Rhea" id="RHEA:18321"/>
        <dbReference type="ChEBI" id="CHEBI:16810"/>
        <dbReference type="ChEBI" id="CHEBI:17865"/>
        <dbReference type="ChEBI" id="CHEBI:29985"/>
        <dbReference type="ChEBI" id="CHEBI:57427"/>
        <dbReference type="EC" id="2.6.1.42"/>
    </reaction>
</comment>
<dbReference type="InterPro" id="IPR043132">
    <property type="entry name" value="BCAT-like_C"/>
</dbReference>
<dbReference type="Gene3D" id="3.30.470.10">
    <property type="match status" value="1"/>
</dbReference>
<comment type="catalytic activity">
    <reaction evidence="11 14">
        <text>L-valine + 2-oxoglutarate = 3-methyl-2-oxobutanoate + L-glutamate</text>
        <dbReference type="Rhea" id="RHEA:24813"/>
        <dbReference type="ChEBI" id="CHEBI:11851"/>
        <dbReference type="ChEBI" id="CHEBI:16810"/>
        <dbReference type="ChEBI" id="CHEBI:29985"/>
        <dbReference type="ChEBI" id="CHEBI:57762"/>
        <dbReference type="EC" id="2.6.1.42"/>
    </reaction>
</comment>
<dbReference type="FunFam" id="3.20.10.10:FF:000002">
    <property type="entry name" value="D-alanine aminotransferase"/>
    <property type="match status" value="1"/>
</dbReference>
<name>A0A1F6CV24_9BACT</name>
<dbReference type="InterPro" id="IPR005785">
    <property type="entry name" value="B_amino_transI"/>
</dbReference>
<dbReference type="AlphaFoldDB" id="A0A1F6CV24"/>
<dbReference type="UniPathway" id="UPA00047">
    <property type="reaction ID" value="UER00058"/>
</dbReference>
<evidence type="ECO:0000256" key="2">
    <source>
        <dbReference type="ARBA" id="ARBA00004824"/>
    </source>
</evidence>
<evidence type="ECO:0000313" key="15">
    <source>
        <dbReference type="EMBL" id="OGG53004.1"/>
    </source>
</evidence>
<protein>
    <recommendedName>
        <fullName evidence="14">Branched-chain-amino-acid aminotransferase</fullName>
        <shortName evidence="14">BCAT</shortName>
        <ecNumber evidence="14">2.6.1.42</ecNumber>
    </recommendedName>
</protein>
<dbReference type="NCBIfam" id="TIGR01122">
    <property type="entry name" value="ilvE_I"/>
    <property type="match status" value="1"/>
</dbReference>
<dbReference type="UniPathway" id="UPA00048">
    <property type="reaction ID" value="UER00073"/>
</dbReference>
<proteinExistence type="inferred from homology"/>
<dbReference type="GO" id="GO:0052656">
    <property type="term" value="F:L-isoleucine-2-oxoglutarate transaminase activity"/>
    <property type="evidence" value="ECO:0007669"/>
    <property type="project" value="RHEA"/>
</dbReference>
<comment type="function">
    <text evidence="14">Acts on leucine, isoleucine and valine.</text>
</comment>
<evidence type="ECO:0000256" key="4">
    <source>
        <dbReference type="ARBA" id="ARBA00005072"/>
    </source>
</evidence>
<dbReference type="Pfam" id="PF01063">
    <property type="entry name" value="Aminotran_4"/>
    <property type="match status" value="1"/>
</dbReference>
<evidence type="ECO:0000256" key="11">
    <source>
        <dbReference type="ARBA" id="ARBA00048212"/>
    </source>
</evidence>
<dbReference type="GO" id="GO:0009099">
    <property type="term" value="P:L-valine biosynthetic process"/>
    <property type="evidence" value="ECO:0007669"/>
    <property type="project" value="UniProtKB-UniPathway"/>
</dbReference>
<evidence type="ECO:0000256" key="5">
    <source>
        <dbReference type="ARBA" id="ARBA00009320"/>
    </source>
</evidence>
<comment type="similarity">
    <text evidence="5 14">Belongs to the class-IV pyridoxal-phosphate-dependent aminotransferase family.</text>
</comment>
<dbReference type="GO" id="GO:0052654">
    <property type="term" value="F:L-leucine-2-oxoglutarate transaminase activity"/>
    <property type="evidence" value="ECO:0007669"/>
    <property type="project" value="RHEA"/>
</dbReference>
<dbReference type="SUPFAM" id="SSF56752">
    <property type="entry name" value="D-aminoacid aminotransferase-like PLP-dependent enzymes"/>
    <property type="match status" value="1"/>
</dbReference>
<evidence type="ECO:0000256" key="12">
    <source>
        <dbReference type="ARBA" id="ARBA00048798"/>
    </source>
</evidence>
<dbReference type="UniPathway" id="UPA00049">
    <property type="reaction ID" value="UER00062"/>
</dbReference>
<dbReference type="GO" id="GO:0052655">
    <property type="term" value="F:L-valine-2-oxoglutarate transaminase activity"/>
    <property type="evidence" value="ECO:0007669"/>
    <property type="project" value="RHEA"/>
</dbReference>
<dbReference type="Proteomes" id="UP000176863">
    <property type="component" value="Unassembled WGS sequence"/>
</dbReference>
<comment type="cofactor">
    <cofactor evidence="1 14">
        <name>pyridoxal 5'-phosphate</name>
        <dbReference type="ChEBI" id="CHEBI:597326"/>
    </cofactor>
</comment>
<comment type="pathway">
    <text evidence="4 14">Amino-acid biosynthesis; L-leucine biosynthesis; L-leucine from 3-methyl-2-oxobutanoate: step 4/4.</text>
</comment>
<dbReference type="GO" id="GO:0009098">
    <property type="term" value="P:L-leucine biosynthetic process"/>
    <property type="evidence" value="ECO:0007669"/>
    <property type="project" value="UniProtKB-UniPathway"/>
</dbReference>
<evidence type="ECO:0000256" key="14">
    <source>
        <dbReference type="RuleBase" id="RU364094"/>
    </source>
</evidence>
<comment type="caution">
    <text evidence="15">The sequence shown here is derived from an EMBL/GenBank/DDBJ whole genome shotgun (WGS) entry which is preliminary data.</text>
</comment>
<reference evidence="15 16" key="1">
    <citation type="journal article" date="2016" name="Nat. Commun.">
        <title>Thousands of microbial genomes shed light on interconnected biogeochemical processes in an aquifer system.</title>
        <authorList>
            <person name="Anantharaman K."/>
            <person name="Brown C.T."/>
            <person name="Hug L.A."/>
            <person name="Sharon I."/>
            <person name="Castelle C.J."/>
            <person name="Probst A.J."/>
            <person name="Thomas B.C."/>
            <person name="Singh A."/>
            <person name="Wilkins M.J."/>
            <person name="Karaoz U."/>
            <person name="Brodie E.L."/>
            <person name="Williams K.H."/>
            <person name="Hubbard S.S."/>
            <person name="Banfield J.F."/>
        </authorList>
    </citation>
    <scope>NUCLEOTIDE SEQUENCE [LARGE SCALE GENOMIC DNA]</scope>
</reference>
<evidence type="ECO:0000256" key="1">
    <source>
        <dbReference type="ARBA" id="ARBA00001933"/>
    </source>
</evidence>
<dbReference type="InterPro" id="IPR036038">
    <property type="entry name" value="Aminotransferase-like"/>
</dbReference>
<keyword evidence="8 14" id="KW-0808">Transferase</keyword>
<evidence type="ECO:0000256" key="10">
    <source>
        <dbReference type="ARBA" id="ARBA00023304"/>
    </source>
</evidence>
<dbReference type="EMBL" id="MFKT01000020">
    <property type="protein sequence ID" value="OGG53004.1"/>
    <property type="molecule type" value="Genomic_DNA"/>
</dbReference>
<sequence length="310" mass="33834">MEATKFIWFNGKLVPWADAKIHVLTHTLHYGTGAFEGIRMYETAKGPAIFHLRKHMERLKFSADSLSMELPYSVDQLCNATVELIKANGLKSCYIRPIAYFGFGEVRVLPTNCPVEVAIAAWPWGAYLGDEPARVTVVKTLRVHPQTTAPGAKISGNYVNSMLAGREAVQRGYTEGLQLDYQGNIAEGPGENFFIISSRGGSSSGGKGITISTPALGSILPGITRWSIMTLAKDLGYAVEERAIKVAEALEADEGFFTGTAAEVTPIASIDDKPMKSSPGPVTKQIAEEFKKITRGENPKYLEWLTFVNK</sequence>
<dbReference type="EC" id="2.6.1.42" evidence="14"/>
<dbReference type="InterPro" id="IPR001544">
    <property type="entry name" value="Aminotrans_IV"/>
</dbReference>
<evidence type="ECO:0000256" key="8">
    <source>
        <dbReference type="ARBA" id="ARBA00022679"/>
    </source>
</evidence>
<dbReference type="InterPro" id="IPR043131">
    <property type="entry name" value="BCAT-like_N"/>
</dbReference>
<dbReference type="Gene3D" id="3.20.10.10">
    <property type="entry name" value="D-amino Acid Aminotransferase, subunit A, domain 2"/>
    <property type="match status" value="1"/>
</dbReference>
<evidence type="ECO:0000256" key="7">
    <source>
        <dbReference type="ARBA" id="ARBA00022605"/>
    </source>
</evidence>
<dbReference type="InterPro" id="IPR033939">
    <property type="entry name" value="BCAT_family"/>
</dbReference>